<accession>A0A4V2UP59</accession>
<dbReference type="RefSeq" id="WP_132244453.1">
    <property type="nucleotide sequence ID" value="NZ_SLZU01000005.1"/>
</dbReference>
<sequence length="149" mass="15876">MYKFDYTDLIGGGLLIVIGGAVSVISITSYPLGVVQRMGPGMFPAALGGVLAGLGLILALQSLRRQGERPDIRIFSPIFVLTSVAAFALLIAPFGLIPAIIVSTVIASCAELRIRPVELSLLCLALCLFAPFVFVFCLGLRIPLLNWPF</sequence>
<name>A0A4V2UP59_9RHOB</name>
<dbReference type="InterPro" id="IPR009936">
    <property type="entry name" value="DUF1468"/>
</dbReference>
<dbReference type="Proteomes" id="UP000295696">
    <property type="component" value="Unassembled WGS sequence"/>
</dbReference>
<comment type="caution">
    <text evidence="3">The sequence shown here is derived from an EMBL/GenBank/DDBJ whole genome shotgun (WGS) entry which is preliminary data.</text>
</comment>
<feature type="transmembrane region" description="Helical" evidence="1">
    <location>
        <begin position="42"/>
        <end position="60"/>
    </location>
</feature>
<keyword evidence="1" id="KW-0812">Transmembrane</keyword>
<keyword evidence="4" id="KW-1185">Reference proteome</keyword>
<evidence type="ECO:0000256" key="1">
    <source>
        <dbReference type="SAM" id="Phobius"/>
    </source>
</evidence>
<dbReference type="Pfam" id="PF07331">
    <property type="entry name" value="TctB"/>
    <property type="match status" value="1"/>
</dbReference>
<dbReference type="AlphaFoldDB" id="A0A4V2UP59"/>
<gene>
    <name evidence="3" type="ORF">EDD52_105162</name>
</gene>
<keyword evidence="1" id="KW-1133">Transmembrane helix</keyword>
<proteinExistence type="predicted"/>
<organism evidence="3 4">
    <name type="scientific">Primorskyibacter sedentarius</name>
    <dbReference type="NCBI Taxonomy" id="745311"/>
    <lineage>
        <taxon>Bacteria</taxon>
        <taxon>Pseudomonadati</taxon>
        <taxon>Pseudomonadota</taxon>
        <taxon>Alphaproteobacteria</taxon>
        <taxon>Rhodobacterales</taxon>
        <taxon>Roseobacteraceae</taxon>
        <taxon>Primorskyibacter</taxon>
    </lineage>
</organism>
<dbReference type="OrthoDB" id="5186924at2"/>
<evidence type="ECO:0000259" key="2">
    <source>
        <dbReference type="Pfam" id="PF07331"/>
    </source>
</evidence>
<feature type="transmembrane region" description="Helical" evidence="1">
    <location>
        <begin position="121"/>
        <end position="142"/>
    </location>
</feature>
<protein>
    <submittedName>
        <fullName evidence="3">Tripartite tricarboxylate transporter TctB family protein</fullName>
    </submittedName>
</protein>
<evidence type="ECO:0000313" key="3">
    <source>
        <dbReference type="EMBL" id="TCS64601.1"/>
    </source>
</evidence>
<keyword evidence="1" id="KW-0472">Membrane</keyword>
<reference evidence="3 4" key="1">
    <citation type="submission" date="2019-03" db="EMBL/GenBank/DDBJ databases">
        <title>Genomic Encyclopedia of Type Strains, Phase IV (KMG-IV): sequencing the most valuable type-strain genomes for metagenomic binning, comparative biology and taxonomic classification.</title>
        <authorList>
            <person name="Goeker M."/>
        </authorList>
    </citation>
    <scope>NUCLEOTIDE SEQUENCE [LARGE SCALE GENOMIC DNA]</scope>
    <source>
        <strain evidence="3 4">DSM 104836</strain>
    </source>
</reference>
<dbReference type="EMBL" id="SLZU01000005">
    <property type="protein sequence ID" value="TCS64601.1"/>
    <property type="molecule type" value="Genomic_DNA"/>
</dbReference>
<evidence type="ECO:0000313" key="4">
    <source>
        <dbReference type="Proteomes" id="UP000295696"/>
    </source>
</evidence>
<feature type="domain" description="DUF1468" evidence="2">
    <location>
        <begin position="10"/>
        <end position="143"/>
    </location>
</feature>
<feature type="transmembrane region" description="Helical" evidence="1">
    <location>
        <begin position="9"/>
        <end position="30"/>
    </location>
</feature>